<dbReference type="HOGENOM" id="CLU_635866_0_0_6"/>
<gene>
    <name evidence="1" type="ORF">Mettu_4293</name>
</gene>
<dbReference type="EMBL" id="JH109153">
    <property type="protein sequence ID" value="EGW21134.1"/>
    <property type="molecule type" value="Genomic_DNA"/>
</dbReference>
<proteinExistence type="predicted"/>
<dbReference type="SUPFAM" id="SSF56317">
    <property type="entry name" value="Carbon-nitrogen hydrolase"/>
    <property type="match status" value="1"/>
</dbReference>
<sequence>MYGDFDKDLLAQWCELYDRFVNKDRHHLATTINKCSREKLQQYLSPDHPDIAVFLAKTKTKITVDDRLIAYGYLHFLDGRFWNQPNWHLLNGFIEQSLNGSRYILTRIKEHPIARAIPEKNRFKLDNTLGDKRALRLRHHWQEVDFSSQLEMRRSDVFNVFIGNQDFVKIGLSPFAGSDDMSWQHDSTDERGIDARIPFWCCGAKDEVRQLARLKDVLLAAREQQVHVLLFPELVMTETLQAEISNWLAEYNAFDPIIRLVVAGTRHVIDVNERNVYSNRCTAFNPFGDIEWEQEKRQEFLLMAEETGKLFGIQVPAFEPTNQSESLVMRHTDLGVVATPICLDFLCDTQWKVMPVDVFFVPAMSPNLKRFHDNCRVVGSGRGAAAFVCNAQPNDKHKGVFAYRPAKDALKSKQQNLFLFTVEVEIDMNYD</sequence>
<dbReference type="InterPro" id="IPR036526">
    <property type="entry name" value="C-N_Hydrolase_sf"/>
</dbReference>
<keyword evidence="2" id="KW-1185">Reference proteome</keyword>
<dbReference type="RefSeq" id="WP_006893619.1">
    <property type="nucleotide sequence ID" value="NZ_JH109153.1"/>
</dbReference>
<name>G3IY37_METTV</name>
<reference evidence="1 2" key="1">
    <citation type="submission" date="2011-06" db="EMBL/GenBank/DDBJ databases">
        <title>Genomic sequence of Methylobacter tundripaludum SV96.</title>
        <authorList>
            <consortium name="US DOE Joint Genome Institute"/>
            <person name="Lucas S."/>
            <person name="Han J."/>
            <person name="Lapidus A."/>
            <person name="Cheng J.-F."/>
            <person name="Goodwin L."/>
            <person name="Pitluck S."/>
            <person name="Held B."/>
            <person name="Detter J.C."/>
            <person name="Han C."/>
            <person name="Tapia R."/>
            <person name="Land M."/>
            <person name="Hauser L."/>
            <person name="Kyrpides N."/>
            <person name="Ivanova N."/>
            <person name="Ovchinnikova G."/>
            <person name="Pagani I."/>
            <person name="Klotz M.G."/>
            <person name="Dispirito A.A."/>
            <person name="Murrell J.C."/>
            <person name="Dunfield P."/>
            <person name="Kalyuzhnaya M.G."/>
            <person name="Svenning M."/>
            <person name="Trotsenko Y.A."/>
            <person name="Stein L.Y."/>
            <person name="Woyke T."/>
        </authorList>
    </citation>
    <scope>NUCLEOTIDE SEQUENCE [LARGE SCALE GENOMIC DNA]</scope>
    <source>
        <strain evidence="2">ATCC BAA-1195 / DSM 17260 / SV96</strain>
    </source>
</reference>
<protein>
    <submittedName>
        <fullName evidence="1">Uncharacterized protein</fullName>
    </submittedName>
</protein>
<accession>G3IY37</accession>
<dbReference type="Gene3D" id="3.60.110.10">
    <property type="entry name" value="Carbon-nitrogen hydrolase"/>
    <property type="match status" value="1"/>
</dbReference>
<dbReference type="STRING" id="697282.Mettu_4293"/>
<dbReference type="eggNOG" id="COG0388">
    <property type="taxonomic scope" value="Bacteria"/>
</dbReference>
<organism evidence="1 2">
    <name type="scientific">Methylobacter tundripaludum (strain ATCC BAA-1195 / DSM 17260 / SV96)</name>
    <dbReference type="NCBI Taxonomy" id="697282"/>
    <lineage>
        <taxon>Bacteria</taxon>
        <taxon>Pseudomonadati</taxon>
        <taxon>Pseudomonadota</taxon>
        <taxon>Gammaproteobacteria</taxon>
        <taxon>Methylococcales</taxon>
        <taxon>Methylococcaceae</taxon>
        <taxon>Methylobacter</taxon>
    </lineage>
</organism>
<dbReference type="Proteomes" id="UP000004664">
    <property type="component" value="Unassembled WGS sequence"/>
</dbReference>
<dbReference type="AlphaFoldDB" id="G3IY37"/>
<evidence type="ECO:0000313" key="1">
    <source>
        <dbReference type="EMBL" id="EGW21134.1"/>
    </source>
</evidence>
<evidence type="ECO:0000313" key="2">
    <source>
        <dbReference type="Proteomes" id="UP000004664"/>
    </source>
</evidence>